<feature type="transmembrane region" description="Helical" evidence="1">
    <location>
        <begin position="7"/>
        <end position="28"/>
    </location>
</feature>
<comment type="caution">
    <text evidence="2">The sequence shown here is derived from an EMBL/GenBank/DDBJ whole genome shotgun (WGS) entry which is preliminary data.</text>
</comment>
<keyword evidence="1" id="KW-0472">Membrane</keyword>
<keyword evidence="1" id="KW-1133">Transmembrane helix</keyword>
<gene>
    <name evidence="2" type="ORF">FRX97_02890</name>
</gene>
<feature type="transmembrane region" description="Helical" evidence="1">
    <location>
        <begin position="150"/>
        <end position="168"/>
    </location>
</feature>
<dbReference type="RefSeq" id="WP_147013204.1">
    <property type="nucleotide sequence ID" value="NZ_VORB01000002.1"/>
</dbReference>
<evidence type="ECO:0000313" key="2">
    <source>
        <dbReference type="EMBL" id="TXC82055.1"/>
    </source>
</evidence>
<feature type="transmembrane region" description="Helical" evidence="1">
    <location>
        <begin position="34"/>
        <end position="57"/>
    </location>
</feature>
<name>A0A5C6VE55_9FLAO</name>
<sequence>MISQNTLKYGFIAALVNIVIAIILYMLGPSSLGSGMFGGIIFMGINLIVTIIVLSILGARIRKDEGGLITFKKMFINLLVMVAVMLVVGSLFGYLLYGVIDPEWMEQAKEMALENMYQYKDQMPEASFEDTIKRMEDGFDTSLGNTLKQLLGSFILWTIFSLILAAILKKKEPDFAE</sequence>
<dbReference type="AlphaFoldDB" id="A0A5C6VE55"/>
<reference evidence="2 3" key="1">
    <citation type="submission" date="2019-08" db="EMBL/GenBank/DDBJ databases">
        <title>Genome of Luteibaculum oceani JCM 18817.</title>
        <authorList>
            <person name="Bowman J.P."/>
        </authorList>
    </citation>
    <scope>NUCLEOTIDE SEQUENCE [LARGE SCALE GENOMIC DNA]</scope>
    <source>
        <strain evidence="2 3">JCM 18817</strain>
    </source>
</reference>
<evidence type="ECO:0000256" key="1">
    <source>
        <dbReference type="SAM" id="Phobius"/>
    </source>
</evidence>
<dbReference type="Proteomes" id="UP000321168">
    <property type="component" value="Unassembled WGS sequence"/>
</dbReference>
<keyword evidence="3" id="KW-1185">Reference proteome</keyword>
<keyword evidence="1" id="KW-0812">Transmembrane</keyword>
<dbReference type="Pfam" id="PF13858">
    <property type="entry name" value="DUF4199"/>
    <property type="match status" value="1"/>
</dbReference>
<dbReference type="EMBL" id="VORB01000002">
    <property type="protein sequence ID" value="TXC82055.1"/>
    <property type="molecule type" value="Genomic_DNA"/>
</dbReference>
<protein>
    <submittedName>
        <fullName evidence="2">DUF4199 domain-containing protein</fullName>
    </submittedName>
</protein>
<dbReference type="OrthoDB" id="660361at2"/>
<proteinExistence type="predicted"/>
<dbReference type="InterPro" id="IPR025250">
    <property type="entry name" value="DUF4199"/>
</dbReference>
<feature type="transmembrane region" description="Helical" evidence="1">
    <location>
        <begin position="78"/>
        <end position="100"/>
    </location>
</feature>
<accession>A0A5C6VE55</accession>
<organism evidence="2 3">
    <name type="scientific">Luteibaculum oceani</name>
    <dbReference type="NCBI Taxonomy" id="1294296"/>
    <lineage>
        <taxon>Bacteria</taxon>
        <taxon>Pseudomonadati</taxon>
        <taxon>Bacteroidota</taxon>
        <taxon>Flavobacteriia</taxon>
        <taxon>Flavobacteriales</taxon>
        <taxon>Luteibaculaceae</taxon>
        <taxon>Luteibaculum</taxon>
    </lineage>
</organism>
<evidence type="ECO:0000313" key="3">
    <source>
        <dbReference type="Proteomes" id="UP000321168"/>
    </source>
</evidence>